<sequence>MMGDITLLGALLAGLVGSTHCLGMCGGIASALGMGVAPERRTPWRLFGYALAYNVGRVASYAVAGAIAGGIGLWLASLVSLGSWTSGLRVAMGLVMAAIGVQVAFNWRLLAPLERSGMRVWARIAPLARGLMPVRSPGRALLLGGLWGWLPCGLVYGMLVAAALAGGAVDGAGVMVAFGIGTMPAMVLTGTAAAVTGRLLARGRVRLALGVTILVMGVWTASVPIYSGLNALYCAPA</sequence>
<feature type="transmembrane region" description="Helical" evidence="1">
    <location>
        <begin position="207"/>
        <end position="227"/>
    </location>
</feature>
<evidence type="ECO:0000313" key="3">
    <source>
        <dbReference type="EMBL" id="QEA07284.1"/>
    </source>
</evidence>
<dbReference type="PANTHER" id="PTHR42208:SF1">
    <property type="entry name" value="HEAVY METAL TRANSPORTER"/>
    <property type="match status" value="1"/>
</dbReference>
<proteinExistence type="predicted"/>
<feature type="transmembrane region" description="Helical" evidence="1">
    <location>
        <begin position="12"/>
        <end position="37"/>
    </location>
</feature>
<keyword evidence="1" id="KW-0472">Membrane</keyword>
<organism evidence="3">
    <name type="scientific">uncultured organism</name>
    <dbReference type="NCBI Taxonomy" id="155900"/>
    <lineage>
        <taxon>unclassified sequences</taxon>
        <taxon>environmental samples</taxon>
    </lineage>
</organism>
<keyword evidence="1" id="KW-0812">Transmembrane</keyword>
<keyword evidence="1" id="KW-1133">Transmembrane helix</keyword>
<feature type="transmembrane region" description="Helical" evidence="1">
    <location>
        <begin position="140"/>
        <end position="165"/>
    </location>
</feature>
<dbReference type="PANTHER" id="PTHR42208">
    <property type="entry name" value="HEAVY METAL TRANSPORTER-RELATED"/>
    <property type="match status" value="1"/>
</dbReference>
<evidence type="ECO:0000256" key="1">
    <source>
        <dbReference type="SAM" id="Phobius"/>
    </source>
</evidence>
<dbReference type="Pfam" id="PF13386">
    <property type="entry name" value="DsbD_2"/>
    <property type="match status" value="1"/>
</dbReference>
<gene>
    <name evidence="3" type="ORF">KBTEX_03633</name>
</gene>
<name>A0A5B8RIB2_9ZZZZ</name>
<dbReference type="AlphaFoldDB" id="A0A5B8RIB2"/>
<dbReference type="InterPro" id="IPR039447">
    <property type="entry name" value="UreH-like_TM_dom"/>
</dbReference>
<protein>
    <recommendedName>
        <fullName evidence="2">Urease accessory protein UreH-like transmembrane domain-containing protein</fullName>
    </recommendedName>
</protein>
<feature type="transmembrane region" description="Helical" evidence="1">
    <location>
        <begin position="58"/>
        <end position="84"/>
    </location>
</feature>
<accession>A0A5B8RIB2</accession>
<evidence type="ECO:0000259" key="2">
    <source>
        <dbReference type="Pfam" id="PF13386"/>
    </source>
</evidence>
<feature type="domain" description="Urease accessory protein UreH-like transmembrane" evidence="2">
    <location>
        <begin position="10"/>
        <end position="219"/>
    </location>
</feature>
<reference evidence="3" key="1">
    <citation type="submission" date="2019-06" db="EMBL/GenBank/DDBJ databases">
        <authorList>
            <person name="Murdoch R.W."/>
            <person name="Fathepure B."/>
        </authorList>
    </citation>
    <scope>NUCLEOTIDE SEQUENCE</scope>
</reference>
<feature type="transmembrane region" description="Helical" evidence="1">
    <location>
        <begin position="171"/>
        <end position="195"/>
    </location>
</feature>
<feature type="transmembrane region" description="Helical" evidence="1">
    <location>
        <begin position="90"/>
        <end position="110"/>
    </location>
</feature>
<dbReference type="EMBL" id="MN079224">
    <property type="protein sequence ID" value="QEA07284.1"/>
    <property type="molecule type" value="Genomic_DNA"/>
</dbReference>